<organism evidence="13 14">
    <name type="scientific">Bactrocera dorsalis</name>
    <name type="common">Oriental fruit fly</name>
    <name type="synonym">Dacus dorsalis</name>
    <dbReference type="NCBI Taxonomy" id="27457"/>
    <lineage>
        <taxon>Eukaryota</taxon>
        <taxon>Metazoa</taxon>
        <taxon>Ecdysozoa</taxon>
        <taxon>Arthropoda</taxon>
        <taxon>Hexapoda</taxon>
        <taxon>Insecta</taxon>
        <taxon>Pterygota</taxon>
        <taxon>Neoptera</taxon>
        <taxon>Endopterygota</taxon>
        <taxon>Diptera</taxon>
        <taxon>Brachycera</taxon>
        <taxon>Muscomorpha</taxon>
        <taxon>Tephritoidea</taxon>
        <taxon>Tephritidae</taxon>
        <taxon>Bactrocera</taxon>
        <taxon>Bactrocera</taxon>
    </lineage>
</organism>
<evidence type="ECO:0000256" key="8">
    <source>
        <dbReference type="ARBA" id="ARBA00023136"/>
    </source>
</evidence>
<reference evidence="14" key="2">
    <citation type="submission" date="2025-08" db="UniProtKB">
        <authorList>
            <consortium name="RefSeq"/>
        </authorList>
    </citation>
    <scope>IDENTIFICATION</scope>
    <source>
        <tissue evidence="14">Adult</tissue>
    </source>
</reference>
<dbReference type="SMART" id="SM00369">
    <property type="entry name" value="LRR_TYP"/>
    <property type="match status" value="15"/>
</dbReference>
<keyword evidence="10" id="KW-0325">Glycoprotein</keyword>
<dbReference type="PROSITE" id="PS51450">
    <property type="entry name" value="LRR"/>
    <property type="match status" value="6"/>
</dbReference>
<evidence type="ECO:0000256" key="6">
    <source>
        <dbReference type="ARBA" id="ARBA00022737"/>
    </source>
</evidence>
<dbReference type="InterPro" id="IPR000157">
    <property type="entry name" value="TIR_dom"/>
</dbReference>
<dbReference type="SUPFAM" id="SSF52058">
    <property type="entry name" value="L domain-like"/>
    <property type="match status" value="5"/>
</dbReference>
<evidence type="ECO:0000313" key="14">
    <source>
        <dbReference type="RefSeq" id="XP_049318417.1"/>
    </source>
</evidence>
<comment type="similarity">
    <text evidence="2">Belongs to the Toll-like receptor family.</text>
</comment>
<keyword evidence="6" id="KW-0677">Repeat</keyword>
<dbReference type="Proteomes" id="UP001652620">
    <property type="component" value="Chromosome 1"/>
</dbReference>
<feature type="domain" description="TIR" evidence="12">
    <location>
        <begin position="1218"/>
        <end position="1352"/>
    </location>
</feature>
<dbReference type="Gene3D" id="3.40.50.10140">
    <property type="entry name" value="Toll/interleukin-1 receptor homology (TIR) domain"/>
    <property type="match status" value="2"/>
</dbReference>
<dbReference type="SMART" id="SM00365">
    <property type="entry name" value="LRR_SD22"/>
    <property type="match status" value="5"/>
</dbReference>
<evidence type="ECO:0000256" key="11">
    <source>
        <dbReference type="SAM" id="Phobius"/>
    </source>
</evidence>
<reference evidence="13" key="1">
    <citation type="submission" date="2025-05" db="UniProtKB">
        <authorList>
            <consortium name="RefSeq"/>
        </authorList>
    </citation>
    <scope>NUCLEOTIDE SEQUENCE [LARGE SCALE GENOMIC DNA]</scope>
</reference>
<dbReference type="InterPro" id="IPR001611">
    <property type="entry name" value="Leu-rich_rpt"/>
</dbReference>
<dbReference type="SMART" id="SM00255">
    <property type="entry name" value="TIR"/>
    <property type="match status" value="2"/>
</dbReference>
<evidence type="ECO:0000256" key="9">
    <source>
        <dbReference type="ARBA" id="ARBA00023170"/>
    </source>
</evidence>
<keyword evidence="3" id="KW-0433">Leucine-rich repeat</keyword>
<keyword evidence="13" id="KW-1185">Reference proteome</keyword>
<dbReference type="Pfam" id="PF01582">
    <property type="entry name" value="TIR"/>
    <property type="match status" value="2"/>
</dbReference>
<dbReference type="PANTHER" id="PTHR24365">
    <property type="entry name" value="TOLL-LIKE RECEPTOR"/>
    <property type="match status" value="1"/>
</dbReference>
<keyword evidence="8 11" id="KW-0472">Membrane</keyword>
<evidence type="ECO:0000256" key="5">
    <source>
        <dbReference type="ARBA" id="ARBA00022729"/>
    </source>
</evidence>
<gene>
    <name evidence="14" type="primary">LOC125780330</name>
</gene>
<evidence type="ECO:0000259" key="12">
    <source>
        <dbReference type="PROSITE" id="PS50104"/>
    </source>
</evidence>
<evidence type="ECO:0000256" key="10">
    <source>
        <dbReference type="ARBA" id="ARBA00023180"/>
    </source>
</evidence>
<dbReference type="RefSeq" id="XP_049318417.1">
    <property type="nucleotide sequence ID" value="XM_049462460.1"/>
</dbReference>
<keyword evidence="5" id="KW-0732">Signal</keyword>
<comment type="subcellular location">
    <subcellularLocation>
        <location evidence="1">Membrane</location>
        <topology evidence="1">Single-pass type I membrane protein</topology>
    </subcellularLocation>
</comment>
<sequence length="2293" mass="265459">MRELNKVILVYNTDLAAEPTEYIARCNNVLHLQLIIKSNRNEIQEEDIISIPTDILYKHNQLETLTLSVQGLTNQYLSLQNLTQTFFKNFTALRQLDLAGNNIKMLDANIFAALTKLNCLNLSRNEIRELPESLFANQRELLILDLSHNSLIYLTPHLFDQTPWLWQLKLGGNQLHDTTNIMENLKPLHYLHRLDVSQNQLQTIWSTETAVNRTPSLLTNFLYSYKGMTLDLADGLKYIIKVQPEIYEGGKINSTVINLSGNRLREITLDWLVAASISCPFEINLEHNLIENIFALQNFFSATADCAPEIKMTGNPIVCDCKFAWVYSENYRSLFNGLQCIQTSTKLVKDLAQLERKELCAWKPVMCPSECNCYTQFEFLHISCKGAQHIEQLPRPEQVGLKSSVLDISNNNYIVLPLNTTFGYGNVSQLNASSNKITSINISQLPTNLTVLDLRNNRLNSLNDEFLRTYLNESTKLQFLYLSENPWFCDCSTLQLLHTIRTHRTRIPDADQLLCVNLPNDTFLIANMRELCPASVNVEYYQDLNTTLISVLLTIIISLGIIALFYKYKLEVKVWLYNHNILRSCIRECELDKHKIFDAFISYLTRMQTSSTIHYCRNSNSANHHFVHARTNAIGWLALIYLNKSWNRWNSRVGQSLCSRSTSSSRIGRAWSFAQRIMINCKKFIHEIYKNYKVREILIIMDELHKVTLVYNSDLTAELKGFIAPTEYVVHLQLIIKSNRNEIREADIISIHTDKFLQLNLLETLTLRVQGLRNQYLSLQNVTQTYFKNFTALRQLALAGNNMRTLDANIFAALTQLNCLNLSRNEIRELPESLFAYQRQLLVLDLSHNLLEYLPPHLFDDTPWLWQLILGGNQLHDTTNIMETLKPLRYLHRLDVSQNHLQTIWSTETAFNRTLRLLTNFLYRYKGMTLDLADGLKYIIKVQPEIYEGGKINSTVINLSGNRLREFALDWLVAANISCPFEINLEHNRIENIFALQNFFNAAADCAPEIKITANPILCDCKFAWIYSENYLSLFNGAQCVQTSTKLVKDLAQLEHKELCAWEPVMCPTECNCYTQIEFLHISCKGAQHIEQLPRPEQVGLKSSVLDISNNNFIVLPLNTTFGYGNVSQLNASYNKITSININQLPTNLTVLDLRNNRLKSLNDEFLRTYLNDSTKLQFLYLSENPWFCNCSTLQLLYTIRTHRKRIPDANQLLCVNQPNDTLLISNDADFVNHTLLPQLEQCEPPFRVCTHERNWLAGAYIPEQIIESVEQSRRTIIVLSQHFIESDWARMEFRTAHQCSLNEGRARIIMIKYGEISKSELLDRELKAYLDMNTYLDWQDVRFWDKLRYAMPHKLGVERNTDMLKINGRIYVMGQVEKNRLGDEINMNKLKVRNLCVIIAYILSQLIINNKFLLVHTTEVKLTKTSVEPFFTLPPDCYNDEETNCDCSGESDCNCNIDDGLNSIYIDFSLNSLKLLVYCTMATETDINFLLEPKFQPTFRYFDVCNCENFIHGTNMNGKVRAILIKIHEMKKVILVYNTDFAAEPMEYYGPIMNVLHLQLIIKSNRNKIRETDIIIIPNDNLYKQNFLETFTLSVQGLRNQYISLQNLSQTFFKNFTALRQLDLAGNNMRMLEANIFTAQTKLNSLNLSRNEIRELPENLFAYQRRLFILDLSHNSLTYLTPHLFDHTPLLWQLKLGGNQVHDTTKIMENLKPLHYLHRLDLSQNHLQTIWSTETAVNRKPRLLTNFLYSYKGMTLALADGLNYISKLQPENYEGGEINLTVINLSGNRLREFTFDWLVAANISCPFEINLEHNLIENIFALQNFFSATADCVPEIKISGNPIVCDCKFAWIYSENYRSLFNGAQCVQTSTKLVKDLAQLERKELCAWEPVMCPSECNCYTQFEFLHIICKGAQHIEELPRPEQVGLKSSVLDISNNNFIALPLNTTFGYGNVSQLNASYNKITSINISQLPTNLTVLDLRNNRLNSLNDEFLRTYLNDSTKLQLLYLSENPWFCNCSTLQLLYTIRTHRNRLPDADQLLCVNKPNDTLLIESVGELCSTPVTVEYYQDLNTTLIGVGLTIIIFLCIISLFYKYKLEVEVWLYNHNILRCCIRECELDKHKTFDAFISYAHQDADFVNHTLLPRLEQCEPPFRVCTHERNWLAGAYIPEQIIESVEQSRRTIIVVSQHFIESDWARMEFRTAHQCSLNEGRARIIMIKYGEISTSELLDRELKAYLDMNTYLDWQDVRFWDKLRYAMPHKVGVERNSDMLKINGRMYVMGQVEMNRLADDIV</sequence>
<dbReference type="Pfam" id="PF13855">
    <property type="entry name" value="LRR_8"/>
    <property type="match status" value="3"/>
</dbReference>
<feature type="transmembrane region" description="Helical" evidence="11">
    <location>
        <begin position="2074"/>
        <end position="2093"/>
    </location>
</feature>
<dbReference type="SMART" id="SM00364">
    <property type="entry name" value="LRR_BAC"/>
    <property type="match status" value="7"/>
</dbReference>
<dbReference type="GeneID" id="125780330"/>
<dbReference type="PRINTS" id="PR01537">
    <property type="entry name" value="INTRLKN1R1F"/>
</dbReference>
<proteinExistence type="inferred from homology"/>
<evidence type="ECO:0000256" key="3">
    <source>
        <dbReference type="ARBA" id="ARBA00022614"/>
    </source>
</evidence>
<evidence type="ECO:0000256" key="2">
    <source>
        <dbReference type="ARBA" id="ARBA00009634"/>
    </source>
</evidence>
<dbReference type="SMART" id="SM00082">
    <property type="entry name" value="LRRCT"/>
    <property type="match status" value="4"/>
</dbReference>
<dbReference type="PROSITE" id="PS50104">
    <property type="entry name" value="TIR"/>
    <property type="match status" value="2"/>
</dbReference>
<feature type="domain" description="TIR" evidence="12">
    <location>
        <begin position="2122"/>
        <end position="2258"/>
    </location>
</feature>
<evidence type="ECO:0000256" key="1">
    <source>
        <dbReference type="ARBA" id="ARBA00004479"/>
    </source>
</evidence>
<dbReference type="InterPro" id="IPR003591">
    <property type="entry name" value="Leu-rich_rpt_typical-subtyp"/>
</dbReference>
<protein>
    <submittedName>
        <fullName evidence="14">LOW QUALITY PROTEIN: uncharacterized protein LOC125780330</fullName>
    </submittedName>
</protein>
<keyword evidence="7 11" id="KW-1133">Transmembrane helix</keyword>
<dbReference type="Gene3D" id="3.80.10.10">
    <property type="entry name" value="Ribonuclease Inhibitor"/>
    <property type="match status" value="9"/>
</dbReference>
<evidence type="ECO:0000256" key="7">
    <source>
        <dbReference type="ARBA" id="ARBA00022989"/>
    </source>
</evidence>
<dbReference type="InterPro" id="IPR000483">
    <property type="entry name" value="Cys-rich_flank_reg_C"/>
</dbReference>
<dbReference type="InterPro" id="IPR032675">
    <property type="entry name" value="LRR_dom_sf"/>
</dbReference>
<dbReference type="PANTHER" id="PTHR24365:SF541">
    <property type="entry name" value="PROTEIN TOLL-RELATED"/>
    <property type="match status" value="1"/>
</dbReference>
<keyword evidence="4 11" id="KW-0812">Transmembrane</keyword>
<dbReference type="InterPro" id="IPR035897">
    <property type="entry name" value="Toll_tir_struct_dom_sf"/>
</dbReference>
<dbReference type="SUPFAM" id="SSF52200">
    <property type="entry name" value="Toll/Interleukin receptor TIR domain"/>
    <property type="match status" value="2"/>
</dbReference>
<name>A0ABM3KA93_BACDO</name>
<keyword evidence="9" id="KW-0675">Receptor</keyword>
<accession>A0ABM3KA93</accession>
<evidence type="ECO:0000256" key="4">
    <source>
        <dbReference type="ARBA" id="ARBA00022692"/>
    </source>
</evidence>
<evidence type="ECO:0000313" key="13">
    <source>
        <dbReference type="Proteomes" id="UP001652620"/>
    </source>
</evidence>